<evidence type="ECO:0000313" key="2">
    <source>
        <dbReference type="EMBL" id="KAJ5200047.1"/>
    </source>
</evidence>
<dbReference type="OrthoDB" id="6499973at2759"/>
<gene>
    <name evidence="2" type="ORF">N7472_005251</name>
</gene>
<evidence type="ECO:0000256" key="1">
    <source>
        <dbReference type="SAM" id="MobiDB-lite"/>
    </source>
</evidence>
<comment type="caution">
    <text evidence="2">The sequence shown here is derived from an EMBL/GenBank/DDBJ whole genome shotgun (WGS) entry which is preliminary data.</text>
</comment>
<evidence type="ECO:0000313" key="3">
    <source>
        <dbReference type="Proteomes" id="UP001150879"/>
    </source>
</evidence>
<name>A0A9W9MFZ8_9EURO</name>
<protein>
    <submittedName>
        <fullName evidence="2">Uncharacterized protein</fullName>
    </submittedName>
</protein>
<dbReference type="EMBL" id="JAPQKP010000003">
    <property type="protein sequence ID" value="KAJ5200047.1"/>
    <property type="molecule type" value="Genomic_DNA"/>
</dbReference>
<feature type="region of interest" description="Disordered" evidence="1">
    <location>
        <begin position="180"/>
        <end position="210"/>
    </location>
</feature>
<organism evidence="2 3">
    <name type="scientific">Penicillium cf. griseofulvum</name>
    <dbReference type="NCBI Taxonomy" id="2972120"/>
    <lineage>
        <taxon>Eukaryota</taxon>
        <taxon>Fungi</taxon>
        <taxon>Dikarya</taxon>
        <taxon>Ascomycota</taxon>
        <taxon>Pezizomycotina</taxon>
        <taxon>Eurotiomycetes</taxon>
        <taxon>Eurotiomycetidae</taxon>
        <taxon>Eurotiales</taxon>
        <taxon>Aspergillaceae</taxon>
        <taxon>Penicillium</taxon>
    </lineage>
</organism>
<reference evidence="2" key="2">
    <citation type="journal article" date="2023" name="IMA Fungus">
        <title>Comparative genomic study of the Penicillium genus elucidates a diverse pangenome and 15 lateral gene transfer events.</title>
        <authorList>
            <person name="Petersen C."/>
            <person name="Sorensen T."/>
            <person name="Nielsen M.R."/>
            <person name="Sondergaard T.E."/>
            <person name="Sorensen J.L."/>
            <person name="Fitzpatrick D.A."/>
            <person name="Frisvad J.C."/>
            <person name="Nielsen K.L."/>
        </authorList>
    </citation>
    <scope>NUCLEOTIDE SEQUENCE</scope>
    <source>
        <strain evidence="2">IBT 16849</strain>
    </source>
</reference>
<sequence length="210" mass="24094">MNLSWLPWRTQRLHAAVRNKATWGYVIYRTTYTPESDTTFPQIVNLLNSYIKHELFSEYASTPKSQLHYAEPTPYHEIWAQHLPVIMTDPTQFNEASIDFIRSHFESWVNTREKQNHTTCIVIDEESLQAFVDAQPPNEKSEPNILGIHSIRYVKVITAFPEVDEYDSFMGAEYSGEWLGRTSMNSSPSGKGTTALSESDDDEYDSFLGG</sequence>
<keyword evidence="3" id="KW-1185">Reference proteome</keyword>
<accession>A0A9W9MFZ8</accession>
<reference evidence="2" key="1">
    <citation type="submission" date="2022-11" db="EMBL/GenBank/DDBJ databases">
        <authorList>
            <person name="Petersen C."/>
        </authorList>
    </citation>
    <scope>NUCLEOTIDE SEQUENCE</scope>
    <source>
        <strain evidence="2">IBT 16849</strain>
    </source>
</reference>
<feature type="compositionally biased region" description="Polar residues" evidence="1">
    <location>
        <begin position="182"/>
        <end position="197"/>
    </location>
</feature>
<dbReference type="Proteomes" id="UP001150879">
    <property type="component" value="Unassembled WGS sequence"/>
</dbReference>
<feature type="compositionally biased region" description="Acidic residues" evidence="1">
    <location>
        <begin position="198"/>
        <end position="210"/>
    </location>
</feature>
<proteinExistence type="predicted"/>
<dbReference type="AlphaFoldDB" id="A0A9W9MFZ8"/>